<gene>
    <name evidence="3" type="ORF">V1264_021119</name>
</gene>
<evidence type="ECO:0000313" key="3">
    <source>
        <dbReference type="EMBL" id="KAK7102973.1"/>
    </source>
</evidence>
<dbReference type="EMBL" id="JBAMIC010000010">
    <property type="protein sequence ID" value="KAK7102973.1"/>
    <property type="molecule type" value="Genomic_DNA"/>
</dbReference>
<feature type="transmembrane region" description="Helical" evidence="2">
    <location>
        <begin position="51"/>
        <end position="70"/>
    </location>
</feature>
<sequence length="273" mass="27453">MSASQLQTTLSSCCVWGTATTFWILAVSCFLETVAAPSSPDTSQTTENTQILVGAVSTILFFIVIVYLVASCTDCYKSEVSTESHPATAASSAPKWGGAGGYTGVASSNVNDRVLGAGFTGEVVIPTDGGEPLPYAMIPSQVPEAQGFRGYGSAEPTGPQGYGSGQPTAPQGYGSGQPTAPQGYGSGQPTAPQGYGSGQPTAPQGYGSGQPTAPQGYGSGQPTAPQGYGGGGGMGGQWGGAGGPQNIPGSHFSPMDMQEPQEPPPPYTSSTYQ</sequence>
<evidence type="ECO:0000256" key="2">
    <source>
        <dbReference type="SAM" id="Phobius"/>
    </source>
</evidence>
<evidence type="ECO:0000313" key="4">
    <source>
        <dbReference type="Proteomes" id="UP001374579"/>
    </source>
</evidence>
<feature type="compositionally biased region" description="Gly residues" evidence="1">
    <location>
        <begin position="227"/>
        <end position="243"/>
    </location>
</feature>
<feature type="transmembrane region" description="Helical" evidence="2">
    <location>
        <begin position="6"/>
        <end position="31"/>
    </location>
</feature>
<dbReference type="Proteomes" id="UP001374579">
    <property type="component" value="Unassembled WGS sequence"/>
</dbReference>
<evidence type="ECO:0000256" key="1">
    <source>
        <dbReference type="SAM" id="MobiDB-lite"/>
    </source>
</evidence>
<keyword evidence="2" id="KW-0812">Transmembrane</keyword>
<protein>
    <submittedName>
        <fullName evidence="3">Uncharacterized protein</fullName>
    </submittedName>
</protein>
<keyword evidence="4" id="KW-1185">Reference proteome</keyword>
<organism evidence="3 4">
    <name type="scientific">Littorina saxatilis</name>
    <dbReference type="NCBI Taxonomy" id="31220"/>
    <lineage>
        <taxon>Eukaryota</taxon>
        <taxon>Metazoa</taxon>
        <taxon>Spiralia</taxon>
        <taxon>Lophotrochozoa</taxon>
        <taxon>Mollusca</taxon>
        <taxon>Gastropoda</taxon>
        <taxon>Caenogastropoda</taxon>
        <taxon>Littorinimorpha</taxon>
        <taxon>Littorinoidea</taxon>
        <taxon>Littorinidae</taxon>
        <taxon>Littorina</taxon>
    </lineage>
</organism>
<keyword evidence="2" id="KW-0472">Membrane</keyword>
<dbReference type="AlphaFoldDB" id="A0AAN9BD12"/>
<proteinExistence type="predicted"/>
<feature type="region of interest" description="Disordered" evidence="1">
    <location>
        <begin position="146"/>
        <end position="273"/>
    </location>
</feature>
<accession>A0AAN9BD12</accession>
<name>A0AAN9BD12_9CAEN</name>
<comment type="caution">
    <text evidence="3">The sequence shown here is derived from an EMBL/GenBank/DDBJ whole genome shotgun (WGS) entry which is preliminary data.</text>
</comment>
<reference evidence="3 4" key="1">
    <citation type="submission" date="2024-02" db="EMBL/GenBank/DDBJ databases">
        <title>Chromosome-scale genome assembly of the rough periwinkle Littorina saxatilis.</title>
        <authorList>
            <person name="De Jode A."/>
            <person name="Faria R."/>
            <person name="Formenti G."/>
            <person name="Sims Y."/>
            <person name="Smith T.P."/>
            <person name="Tracey A."/>
            <person name="Wood J.M.D."/>
            <person name="Zagrodzka Z.B."/>
            <person name="Johannesson K."/>
            <person name="Butlin R.K."/>
            <person name="Leder E.H."/>
        </authorList>
    </citation>
    <scope>NUCLEOTIDE SEQUENCE [LARGE SCALE GENOMIC DNA]</scope>
    <source>
        <strain evidence="3">Snail1</strain>
        <tissue evidence="3">Muscle</tissue>
    </source>
</reference>
<keyword evidence="2" id="KW-1133">Transmembrane helix</keyword>